<dbReference type="GO" id="GO:0005681">
    <property type="term" value="C:spliceosomal complex"/>
    <property type="evidence" value="ECO:0007669"/>
    <property type="project" value="TreeGrafter"/>
</dbReference>
<name>A0A915I3U1_ROMCU</name>
<organism evidence="5 6">
    <name type="scientific">Romanomermis culicivorax</name>
    <name type="common">Nematode worm</name>
    <dbReference type="NCBI Taxonomy" id="13658"/>
    <lineage>
        <taxon>Eukaryota</taxon>
        <taxon>Metazoa</taxon>
        <taxon>Ecdysozoa</taxon>
        <taxon>Nematoda</taxon>
        <taxon>Enoplea</taxon>
        <taxon>Dorylaimia</taxon>
        <taxon>Mermithida</taxon>
        <taxon>Mermithoidea</taxon>
        <taxon>Mermithidae</taxon>
        <taxon>Romanomermis</taxon>
    </lineage>
</organism>
<dbReference type="InterPro" id="IPR001748">
    <property type="entry name" value="BUD31"/>
</dbReference>
<dbReference type="AlphaFoldDB" id="A0A915I3U1"/>
<dbReference type="PANTHER" id="PTHR19411:SF0">
    <property type="entry name" value="PROTEIN BUD31 HOMOLOG"/>
    <property type="match status" value="1"/>
</dbReference>
<dbReference type="PRINTS" id="PR00322">
    <property type="entry name" value="G10"/>
</dbReference>
<evidence type="ECO:0000313" key="6">
    <source>
        <dbReference type="WBParaSite" id="nRc.2.0.1.t08094-RA"/>
    </source>
</evidence>
<reference evidence="6" key="1">
    <citation type="submission" date="2022-11" db="UniProtKB">
        <authorList>
            <consortium name="WormBaseParasite"/>
        </authorList>
    </citation>
    <scope>IDENTIFICATION</scope>
</reference>
<evidence type="ECO:0000256" key="2">
    <source>
        <dbReference type="ARBA" id="ARBA00005287"/>
    </source>
</evidence>
<keyword evidence="4" id="KW-0539">Nucleus</keyword>
<comment type="similarity">
    <text evidence="2">Belongs to the BUD31 (G10) family.</text>
</comment>
<protein>
    <recommendedName>
        <fullName evidence="3">Protein BUD31 homolog</fullName>
    </recommendedName>
</protein>
<dbReference type="PROSITE" id="PS00998">
    <property type="entry name" value="G10_2"/>
    <property type="match status" value="1"/>
</dbReference>
<proteinExistence type="inferred from homology"/>
<sequence length="326" mass="38112">MTKNFPSPQLFVMSNAIIEQSLKARWDELNDWMIAEKRSLWWRKLNDSYSEPHRFYHTLKHIHHMFNNYDLYKDNLTNRVACAYAIFFHDLIYDPKHSDNNEKCSAEEFMIFCKETAVQDASLIANLIEMTRSQCTEAHLQRGVYGCDDAHYLLDFDMATLGSSDEGAIYSRMSNVRRSRKPPPEGWELIEPTLDEFAAKMREGKFLAQTDTHEGKRRTETLWPIFRIHHQRSKYIYDLFYKRQAISRELYEYCLNEKLADAALIAKWKKSGYENLCCLRCIQTKDTNFGTNCICRVPKTKLEEQGMDSGGRIVECVHCGCRGCSG</sequence>
<dbReference type="Pfam" id="PF01125">
    <property type="entry name" value="BUD31"/>
    <property type="match status" value="1"/>
</dbReference>
<dbReference type="SUPFAM" id="SSF109604">
    <property type="entry name" value="HD-domain/PDEase-like"/>
    <property type="match status" value="1"/>
</dbReference>
<dbReference type="PANTHER" id="PTHR19411">
    <property type="entry name" value="PROTEIN BUD31-RELATED"/>
    <property type="match status" value="1"/>
</dbReference>
<accession>A0A915I3U1</accession>
<dbReference type="GO" id="GO:0000398">
    <property type="term" value="P:mRNA splicing, via spliceosome"/>
    <property type="evidence" value="ECO:0007669"/>
    <property type="project" value="TreeGrafter"/>
</dbReference>
<dbReference type="InterPro" id="IPR018230">
    <property type="entry name" value="BUD31/G10-rel_CS"/>
</dbReference>
<comment type="subcellular location">
    <subcellularLocation>
        <location evidence="1">Nucleus</location>
    </subcellularLocation>
</comment>
<dbReference type="PROSITE" id="PS00997">
    <property type="entry name" value="G10_1"/>
    <property type="match status" value="1"/>
</dbReference>
<dbReference type="Proteomes" id="UP000887565">
    <property type="component" value="Unplaced"/>
</dbReference>
<evidence type="ECO:0000256" key="1">
    <source>
        <dbReference type="ARBA" id="ARBA00004123"/>
    </source>
</evidence>
<evidence type="ECO:0000256" key="4">
    <source>
        <dbReference type="ARBA" id="ARBA00023242"/>
    </source>
</evidence>
<keyword evidence="5" id="KW-1185">Reference proteome</keyword>
<evidence type="ECO:0000256" key="3">
    <source>
        <dbReference type="ARBA" id="ARBA00015122"/>
    </source>
</evidence>
<dbReference type="WBParaSite" id="nRc.2.0.1.t08094-RA">
    <property type="protein sequence ID" value="nRc.2.0.1.t08094-RA"/>
    <property type="gene ID" value="nRc.2.0.1.g08094"/>
</dbReference>
<evidence type="ECO:0000313" key="5">
    <source>
        <dbReference type="Proteomes" id="UP000887565"/>
    </source>
</evidence>